<accession>A0A7X0DL67</accession>
<evidence type="ECO:0000256" key="12">
    <source>
        <dbReference type="ARBA" id="ARBA00032932"/>
    </source>
</evidence>
<keyword evidence="9 14" id="KW-0472">Membrane</keyword>
<evidence type="ECO:0000256" key="3">
    <source>
        <dbReference type="ARBA" id="ARBA00012374"/>
    </source>
</evidence>
<evidence type="ECO:0000313" key="16">
    <source>
        <dbReference type="Proteomes" id="UP000544872"/>
    </source>
</evidence>
<comment type="subcellular location">
    <subcellularLocation>
        <location evidence="1 14">Cell membrane</location>
        <topology evidence="1 14">Multi-pass membrane protein</topology>
    </subcellularLocation>
</comment>
<feature type="transmembrane region" description="Helical" evidence="14">
    <location>
        <begin position="111"/>
        <end position="131"/>
    </location>
</feature>
<feature type="transmembrane region" description="Helical" evidence="14">
    <location>
        <begin position="84"/>
        <end position="105"/>
    </location>
</feature>
<feature type="transmembrane region" description="Helical" evidence="14">
    <location>
        <begin position="250"/>
        <end position="268"/>
    </location>
</feature>
<sequence>MTLLQILVFALIHGLTEFLPVSATAHLMLIPLVTQWPPTDLELDIAVRIGTLAAVCLYLWRDIGGMTAGLFRVLKGKRDRRARLFWQLVTATVPVIAAGAALKLWLPLETLRSLTVVGWCTLGFGVLLWVVDRLCLTIKRLEHLTFLDSLVIGVAQAIAFLPGASRVGLALTTARMYGYERRDSARLAMLLSVPTIIGTTMLVGYDLWLHQGFHFGNSSLIAMGLAFAVSFLTIAFLMSWLRRHSFGPFVLYRMILGLILLGFGYGIFQF</sequence>
<dbReference type="AlphaFoldDB" id="A0A7X0DL67"/>
<evidence type="ECO:0000256" key="10">
    <source>
        <dbReference type="ARBA" id="ARBA00023251"/>
    </source>
</evidence>
<evidence type="ECO:0000256" key="4">
    <source>
        <dbReference type="ARBA" id="ARBA00021581"/>
    </source>
</evidence>
<keyword evidence="14" id="KW-0961">Cell wall biogenesis/degradation</keyword>
<dbReference type="GO" id="GO:0046677">
    <property type="term" value="P:response to antibiotic"/>
    <property type="evidence" value="ECO:0007669"/>
    <property type="project" value="UniProtKB-UniRule"/>
</dbReference>
<evidence type="ECO:0000256" key="9">
    <source>
        <dbReference type="ARBA" id="ARBA00023136"/>
    </source>
</evidence>
<dbReference type="GO" id="GO:0008360">
    <property type="term" value="P:regulation of cell shape"/>
    <property type="evidence" value="ECO:0007669"/>
    <property type="project" value="UniProtKB-KW"/>
</dbReference>
<dbReference type="GO" id="GO:0009252">
    <property type="term" value="P:peptidoglycan biosynthetic process"/>
    <property type="evidence" value="ECO:0007669"/>
    <property type="project" value="UniProtKB-KW"/>
</dbReference>
<dbReference type="HAMAP" id="MF_01006">
    <property type="entry name" value="Undec_diphosphatase"/>
    <property type="match status" value="1"/>
</dbReference>
<evidence type="ECO:0000256" key="5">
    <source>
        <dbReference type="ARBA" id="ARBA00022475"/>
    </source>
</evidence>
<keyword evidence="10 14" id="KW-0046">Antibiotic resistance</keyword>
<comment type="miscellaneous">
    <text evidence="14">Bacitracin is thought to be involved in the inhibition of peptidoglycan synthesis by sequestering undecaprenyl diphosphate, thereby reducing the pool of lipid carrier available.</text>
</comment>
<dbReference type="GO" id="GO:0071555">
    <property type="term" value="P:cell wall organization"/>
    <property type="evidence" value="ECO:0007669"/>
    <property type="project" value="UniProtKB-KW"/>
</dbReference>
<evidence type="ECO:0000256" key="14">
    <source>
        <dbReference type="HAMAP-Rule" id="MF_01006"/>
    </source>
</evidence>
<dbReference type="Pfam" id="PF02673">
    <property type="entry name" value="BacA"/>
    <property type="match status" value="1"/>
</dbReference>
<keyword evidence="14" id="KW-0133">Cell shape</keyword>
<proteinExistence type="inferred from homology"/>
<comment type="catalytic activity">
    <reaction evidence="13 14">
        <text>di-trans,octa-cis-undecaprenyl diphosphate + H2O = di-trans,octa-cis-undecaprenyl phosphate + phosphate + H(+)</text>
        <dbReference type="Rhea" id="RHEA:28094"/>
        <dbReference type="ChEBI" id="CHEBI:15377"/>
        <dbReference type="ChEBI" id="CHEBI:15378"/>
        <dbReference type="ChEBI" id="CHEBI:43474"/>
        <dbReference type="ChEBI" id="CHEBI:58405"/>
        <dbReference type="ChEBI" id="CHEBI:60392"/>
        <dbReference type="EC" id="3.6.1.27"/>
    </reaction>
</comment>
<comment type="similarity">
    <text evidence="2 14">Belongs to the UppP family.</text>
</comment>
<comment type="function">
    <text evidence="14">Catalyzes the dephosphorylation of undecaprenyl diphosphate (UPP). Confers resistance to bacitracin.</text>
</comment>
<evidence type="ECO:0000256" key="7">
    <source>
        <dbReference type="ARBA" id="ARBA00022801"/>
    </source>
</evidence>
<evidence type="ECO:0000256" key="8">
    <source>
        <dbReference type="ARBA" id="ARBA00022989"/>
    </source>
</evidence>
<organism evidence="15 16">
    <name type="scientific">Novispirillum itersonii</name>
    <name type="common">Aquaspirillum itersonii</name>
    <dbReference type="NCBI Taxonomy" id="189"/>
    <lineage>
        <taxon>Bacteria</taxon>
        <taxon>Pseudomonadati</taxon>
        <taxon>Pseudomonadota</taxon>
        <taxon>Alphaproteobacteria</taxon>
        <taxon>Rhodospirillales</taxon>
        <taxon>Novispirillaceae</taxon>
        <taxon>Novispirillum</taxon>
    </lineage>
</organism>
<reference evidence="15 16" key="1">
    <citation type="submission" date="2020-08" db="EMBL/GenBank/DDBJ databases">
        <title>Genomic Encyclopedia of Type Strains, Phase IV (KMG-IV): sequencing the most valuable type-strain genomes for metagenomic binning, comparative biology and taxonomic classification.</title>
        <authorList>
            <person name="Goeker M."/>
        </authorList>
    </citation>
    <scope>NUCLEOTIDE SEQUENCE [LARGE SCALE GENOMIC DNA]</scope>
    <source>
        <strain evidence="15 16">DSM 11590</strain>
    </source>
</reference>
<evidence type="ECO:0000256" key="2">
    <source>
        <dbReference type="ARBA" id="ARBA00010621"/>
    </source>
</evidence>
<keyword evidence="6 14" id="KW-0812">Transmembrane</keyword>
<comment type="caution">
    <text evidence="15">The sequence shown here is derived from an EMBL/GenBank/DDBJ whole genome shotgun (WGS) entry which is preliminary data.</text>
</comment>
<name>A0A7X0DL67_NOVIT</name>
<dbReference type="EMBL" id="JACIIX010000003">
    <property type="protein sequence ID" value="MBB6209671.1"/>
    <property type="molecule type" value="Genomic_DNA"/>
</dbReference>
<dbReference type="InterPro" id="IPR003824">
    <property type="entry name" value="UppP"/>
</dbReference>
<keyword evidence="5 14" id="KW-1003">Cell membrane</keyword>
<gene>
    <name evidence="14" type="primary">uppP</name>
    <name evidence="15" type="ORF">FHS48_001079</name>
</gene>
<feature type="transmembrane region" description="Helical" evidence="14">
    <location>
        <begin position="45"/>
        <end position="63"/>
    </location>
</feature>
<dbReference type="RefSeq" id="WP_184262143.1">
    <property type="nucleotide sequence ID" value="NZ_JACIIX010000003.1"/>
</dbReference>
<protein>
    <recommendedName>
        <fullName evidence="4 14">Undecaprenyl-diphosphatase</fullName>
        <ecNumber evidence="3 14">3.6.1.27</ecNumber>
    </recommendedName>
    <alternativeName>
        <fullName evidence="12 14">Bacitracin resistance protein</fullName>
    </alternativeName>
    <alternativeName>
        <fullName evidence="11 14">Undecaprenyl pyrophosphate phosphatase</fullName>
    </alternativeName>
</protein>
<feature type="transmembrane region" description="Helical" evidence="14">
    <location>
        <begin position="7"/>
        <end position="33"/>
    </location>
</feature>
<keyword evidence="8 14" id="KW-1133">Transmembrane helix</keyword>
<keyword evidence="16" id="KW-1185">Reference proteome</keyword>
<feature type="transmembrane region" description="Helical" evidence="14">
    <location>
        <begin position="185"/>
        <end position="208"/>
    </location>
</feature>
<evidence type="ECO:0000256" key="6">
    <source>
        <dbReference type="ARBA" id="ARBA00022692"/>
    </source>
</evidence>
<keyword evidence="7 14" id="KW-0378">Hydrolase</keyword>
<dbReference type="EC" id="3.6.1.27" evidence="3 14"/>
<evidence type="ECO:0000313" key="15">
    <source>
        <dbReference type="EMBL" id="MBB6209671.1"/>
    </source>
</evidence>
<dbReference type="GO" id="GO:0050380">
    <property type="term" value="F:undecaprenyl-diphosphatase activity"/>
    <property type="evidence" value="ECO:0007669"/>
    <property type="project" value="UniProtKB-UniRule"/>
</dbReference>
<dbReference type="PANTHER" id="PTHR30622:SF4">
    <property type="entry name" value="UNDECAPRENYL-DIPHOSPHATASE"/>
    <property type="match status" value="1"/>
</dbReference>
<dbReference type="GO" id="GO:0005886">
    <property type="term" value="C:plasma membrane"/>
    <property type="evidence" value="ECO:0007669"/>
    <property type="project" value="UniProtKB-SubCell"/>
</dbReference>
<evidence type="ECO:0000256" key="11">
    <source>
        <dbReference type="ARBA" id="ARBA00032707"/>
    </source>
</evidence>
<evidence type="ECO:0000256" key="13">
    <source>
        <dbReference type="ARBA" id="ARBA00047594"/>
    </source>
</evidence>
<dbReference type="PANTHER" id="PTHR30622">
    <property type="entry name" value="UNDECAPRENYL-DIPHOSPHATASE"/>
    <property type="match status" value="1"/>
</dbReference>
<feature type="transmembrane region" description="Helical" evidence="14">
    <location>
        <begin position="220"/>
        <end position="238"/>
    </location>
</feature>
<keyword evidence="14" id="KW-0573">Peptidoglycan synthesis</keyword>
<evidence type="ECO:0000256" key="1">
    <source>
        <dbReference type="ARBA" id="ARBA00004651"/>
    </source>
</evidence>
<dbReference type="Proteomes" id="UP000544872">
    <property type="component" value="Unassembled WGS sequence"/>
</dbReference>